<comment type="caution">
    <text evidence="7">The sequence shown here is derived from an EMBL/GenBank/DDBJ whole genome shotgun (WGS) entry which is preliminary data.</text>
</comment>
<gene>
    <name evidence="7" type="ORF">P5673_000331</name>
</gene>
<evidence type="ECO:0000313" key="8">
    <source>
        <dbReference type="Proteomes" id="UP001249851"/>
    </source>
</evidence>
<comment type="similarity">
    <text evidence="2">Belongs to the TDE1 family.</text>
</comment>
<dbReference type="PANTHER" id="PTHR10383:SF9">
    <property type="entry name" value="SERINE INCORPORATOR, ISOFORM F"/>
    <property type="match status" value="1"/>
</dbReference>
<feature type="transmembrane region" description="Helical" evidence="6">
    <location>
        <begin position="153"/>
        <end position="176"/>
    </location>
</feature>
<evidence type="ECO:0000256" key="3">
    <source>
        <dbReference type="ARBA" id="ARBA00022692"/>
    </source>
</evidence>
<evidence type="ECO:0000256" key="5">
    <source>
        <dbReference type="ARBA" id="ARBA00023136"/>
    </source>
</evidence>
<proteinExistence type="inferred from homology"/>
<evidence type="ECO:0000256" key="2">
    <source>
        <dbReference type="ARBA" id="ARBA00006665"/>
    </source>
</evidence>
<evidence type="ECO:0000256" key="6">
    <source>
        <dbReference type="SAM" id="Phobius"/>
    </source>
</evidence>
<name>A0AAD9R6Y4_ACRCE</name>
<evidence type="ECO:0000313" key="7">
    <source>
        <dbReference type="EMBL" id="KAK2574196.1"/>
    </source>
</evidence>
<dbReference type="Pfam" id="PF03348">
    <property type="entry name" value="Serinc"/>
    <property type="match status" value="2"/>
</dbReference>
<feature type="transmembrane region" description="Helical" evidence="6">
    <location>
        <begin position="262"/>
        <end position="282"/>
    </location>
</feature>
<feature type="transmembrane region" description="Helical" evidence="6">
    <location>
        <begin position="232"/>
        <end position="250"/>
    </location>
</feature>
<dbReference type="AlphaFoldDB" id="A0AAD9R6Y4"/>
<feature type="transmembrane region" description="Helical" evidence="6">
    <location>
        <begin position="500"/>
        <end position="520"/>
    </location>
</feature>
<dbReference type="GO" id="GO:0016020">
    <property type="term" value="C:membrane"/>
    <property type="evidence" value="ECO:0007669"/>
    <property type="project" value="UniProtKB-SubCell"/>
</dbReference>
<feature type="transmembrane region" description="Helical" evidence="6">
    <location>
        <begin position="125"/>
        <end position="146"/>
    </location>
</feature>
<feature type="transmembrane region" description="Helical" evidence="6">
    <location>
        <begin position="86"/>
        <end position="113"/>
    </location>
</feature>
<feature type="transmembrane region" description="Helical" evidence="6">
    <location>
        <begin position="196"/>
        <end position="220"/>
    </location>
</feature>
<keyword evidence="4 6" id="KW-1133">Transmembrane helix</keyword>
<keyword evidence="8" id="KW-1185">Reference proteome</keyword>
<comment type="subcellular location">
    <subcellularLocation>
        <location evidence="1">Membrane</location>
        <topology evidence="1">Multi-pass membrane protein</topology>
    </subcellularLocation>
</comment>
<protein>
    <submittedName>
        <fullName evidence="7">Serine incorporator</fullName>
    </submittedName>
</protein>
<dbReference type="InterPro" id="IPR005016">
    <property type="entry name" value="TDE1/TMS"/>
</dbReference>
<keyword evidence="5 6" id="KW-0472">Membrane</keyword>
<sequence length="526" mass="57918">MGGVLGACSAAACAANLACCCGSAACSLCCKACPSCKSSTSTRVVYALFLLFGLIASCIVLIPGIRDELDKIPYFCHKEASICDKVVGYMAVYRICFTMAAFFMLFCIIMYGVRDSKGPRGAIHNGFWGIKGLIFVGAIVGAFFVPSGRFIEVCLYTGFVGGFLFILMQLALLVDFAHTWNSDWVERMEETGSKVWAGMLLFFTFLMYGLAVAGIVCMYVFFTNAECKTNKFVISLNLILCVIGSALAIHPKVQERQPRSGLLQSAVVSLYVVFITWSALLYNPGLSILRKNLKRELLFLCGCLACQKEAPVPICSLNLEMNMSNSWTGDNLGHTVNKYDPTNAPFNITGSQRLRHCGGSLLFSVIAVESCNPFVNNAPAVRGVDNNAIIAVALAFLIVLYTSIKSTRTSRDASTSYVASETTTLRESDRASDINLMENGDRQQLIDDEKDQVVYSYSFYHFILVLTSLYVMMTLTNWYRPSFNNVFSLKGSSGAMWIKIASSWIGLLAYIWTLMAPVLFPDRDFD</sequence>
<dbReference type="PANTHER" id="PTHR10383">
    <property type="entry name" value="SERINE INCORPORATOR"/>
    <property type="match status" value="1"/>
</dbReference>
<feature type="transmembrane region" description="Helical" evidence="6">
    <location>
        <begin position="45"/>
        <end position="65"/>
    </location>
</feature>
<feature type="transmembrane region" description="Helical" evidence="6">
    <location>
        <begin position="387"/>
        <end position="404"/>
    </location>
</feature>
<accession>A0AAD9R6Y4</accession>
<organism evidence="7 8">
    <name type="scientific">Acropora cervicornis</name>
    <name type="common">Staghorn coral</name>
    <dbReference type="NCBI Taxonomy" id="6130"/>
    <lineage>
        <taxon>Eukaryota</taxon>
        <taxon>Metazoa</taxon>
        <taxon>Cnidaria</taxon>
        <taxon>Anthozoa</taxon>
        <taxon>Hexacorallia</taxon>
        <taxon>Scleractinia</taxon>
        <taxon>Astrocoeniina</taxon>
        <taxon>Acroporidae</taxon>
        <taxon>Acropora</taxon>
    </lineage>
</organism>
<reference evidence="7" key="2">
    <citation type="journal article" date="2023" name="Science">
        <title>Genomic signatures of disease resistance in endangered staghorn corals.</title>
        <authorList>
            <person name="Vollmer S.V."/>
            <person name="Selwyn J.D."/>
            <person name="Despard B.A."/>
            <person name="Roesel C.L."/>
        </authorList>
    </citation>
    <scope>NUCLEOTIDE SEQUENCE</scope>
    <source>
        <strain evidence="7">K2</strain>
    </source>
</reference>
<dbReference type="Proteomes" id="UP001249851">
    <property type="component" value="Unassembled WGS sequence"/>
</dbReference>
<keyword evidence="3 6" id="KW-0812">Transmembrane</keyword>
<evidence type="ECO:0000256" key="1">
    <source>
        <dbReference type="ARBA" id="ARBA00004141"/>
    </source>
</evidence>
<reference evidence="7" key="1">
    <citation type="journal article" date="2023" name="G3 (Bethesda)">
        <title>Whole genome assembly and annotation of the endangered Caribbean coral Acropora cervicornis.</title>
        <authorList>
            <person name="Selwyn J.D."/>
            <person name="Vollmer S.V."/>
        </authorList>
    </citation>
    <scope>NUCLEOTIDE SEQUENCE</scope>
    <source>
        <strain evidence="7">K2</strain>
    </source>
</reference>
<feature type="transmembrane region" description="Helical" evidence="6">
    <location>
        <begin position="459"/>
        <end position="479"/>
    </location>
</feature>
<dbReference type="EMBL" id="JARQWQ010000001">
    <property type="protein sequence ID" value="KAK2574196.1"/>
    <property type="molecule type" value="Genomic_DNA"/>
</dbReference>
<evidence type="ECO:0000256" key="4">
    <source>
        <dbReference type="ARBA" id="ARBA00022989"/>
    </source>
</evidence>